<dbReference type="InterPro" id="IPR046533">
    <property type="entry name" value="DUF6598"/>
</dbReference>
<accession>A0A5J9WLX1</accession>
<evidence type="ECO:0000256" key="1">
    <source>
        <dbReference type="SAM" id="MobiDB-lite"/>
    </source>
</evidence>
<reference evidence="3 4" key="1">
    <citation type="journal article" date="2019" name="Sci. Rep.">
        <title>A high-quality genome of Eragrostis curvula grass provides insights into Poaceae evolution and supports new strategies to enhance forage quality.</title>
        <authorList>
            <person name="Carballo J."/>
            <person name="Santos B.A.C.M."/>
            <person name="Zappacosta D."/>
            <person name="Garbus I."/>
            <person name="Selva J.P."/>
            <person name="Gallo C.A."/>
            <person name="Diaz A."/>
            <person name="Albertini E."/>
            <person name="Caccamo M."/>
            <person name="Echenique V."/>
        </authorList>
    </citation>
    <scope>NUCLEOTIDE SEQUENCE [LARGE SCALE GENOMIC DNA]</scope>
    <source>
        <strain evidence="4">cv. Victoria</strain>
        <tissue evidence="3">Leaf</tissue>
    </source>
</reference>
<evidence type="ECO:0000259" key="2">
    <source>
        <dbReference type="Pfam" id="PF20241"/>
    </source>
</evidence>
<sequence>MERGGGSTVHELLRPTRKRAAAEMQIEEDDDTDDLVDVDVVEGSKHGDGSIYQPDAHYLHRLYHLADTRETRLEAMRLSNPTKDCYPCWTACRQHAGCAMLQIFSLKLSNLPATAAGCSEIELYGFIALRDLLDPLRNYVFNYSRDDPFIIQDINSDPFIYLSGPKRGVYLQCRVLMEYDIRIKKGATEQDDLQLIDGVATFNELTCFQGVFKNWIRGTHGATLDISRALFRDAVEATVQVWITKLSGNGSQDHGLDLSISGYISSIDEEIKLFRGPVKKPCALDQFVVALRLDAYLFLHFKVPSCGSSNSQLDWFAFRVTNHGSTINTREFHFGTVEVKVTWSSLV</sequence>
<dbReference type="PANTHER" id="PTHR33065:SF138">
    <property type="entry name" value="OS09G0442000 PROTEIN"/>
    <property type="match status" value="1"/>
</dbReference>
<dbReference type="Proteomes" id="UP000324897">
    <property type="component" value="Chromosome 6"/>
</dbReference>
<dbReference type="PANTHER" id="PTHR33065">
    <property type="entry name" value="OS07G0486400 PROTEIN"/>
    <property type="match status" value="1"/>
</dbReference>
<dbReference type="Pfam" id="PF20241">
    <property type="entry name" value="DUF6598"/>
    <property type="match status" value="1"/>
</dbReference>
<name>A0A5J9WLX1_9POAL</name>
<feature type="domain" description="DUF6598" evidence="2">
    <location>
        <begin position="100"/>
        <end position="341"/>
    </location>
</feature>
<feature type="region of interest" description="Disordered" evidence="1">
    <location>
        <begin position="1"/>
        <end position="34"/>
    </location>
</feature>
<feature type="non-terminal residue" evidence="3">
    <location>
        <position position="1"/>
    </location>
</feature>
<gene>
    <name evidence="3" type="ORF">EJB05_00392</name>
</gene>
<keyword evidence="4" id="KW-1185">Reference proteome</keyword>
<evidence type="ECO:0000313" key="3">
    <source>
        <dbReference type="EMBL" id="TVU49101.1"/>
    </source>
</evidence>
<comment type="caution">
    <text evidence="3">The sequence shown here is derived from an EMBL/GenBank/DDBJ whole genome shotgun (WGS) entry which is preliminary data.</text>
</comment>
<organism evidence="3 4">
    <name type="scientific">Eragrostis curvula</name>
    <name type="common">weeping love grass</name>
    <dbReference type="NCBI Taxonomy" id="38414"/>
    <lineage>
        <taxon>Eukaryota</taxon>
        <taxon>Viridiplantae</taxon>
        <taxon>Streptophyta</taxon>
        <taxon>Embryophyta</taxon>
        <taxon>Tracheophyta</taxon>
        <taxon>Spermatophyta</taxon>
        <taxon>Magnoliopsida</taxon>
        <taxon>Liliopsida</taxon>
        <taxon>Poales</taxon>
        <taxon>Poaceae</taxon>
        <taxon>PACMAD clade</taxon>
        <taxon>Chloridoideae</taxon>
        <taxon>Eragrostideae</taxon>
        <taxon>Eragrostidinae</taxon>
        <taxon>Eragrostis</taxon>
    </lineage>
</organism>
<dbReference type="Gramene" id="TVU49101">
    <property type="protein sequence ID" value="TVU49101"/>
    <property type="gene ID" value="EJB05_00392"/>
</dbReference>
<dbReference type="OrthoDB" id="632493at2759"/>
<evidence type="ECO:0000313" key="4">
    <source>
        <dbReference type="Proteomes" id="UP000324897"/>
    </source>
</evidence>
<dbReference type="EMBL" id="RWGY01000002">
    <property type="protein sequence ID" value="TVU49101.1"/>
    <property type="molecule type" value="Genomic_DNA"/>
</dbReference>
<dbReference type="AlphaFoldDB" id="A0A5J9WLX1"/>
<proteinExistence type="predicted"/>
<feature type="compositionally biased region" description="Acidic residues" evidence="1">
    <location>
        <begin position="25"/>
        <end position="34"/>
    </location>
</feature>
<protein>
    <recommendedName>
        <fullName evidence="2">DUF6598 domain-containing protein</fullName>
    </recommendedName>
</protein>